<protein>
    <submittedName>
        <fullName evidence="2">Putative arsenate reductase (Glutaredoxin)</fullName>
        <ecNumber evidence="2">1.20.4.1</ecNumber>
    </submittedName>
</protein>
<sequence>MLKVYWRKNCMSSKQALAWLETHRIEMTCIEISKISRYELKDLLLLTDNGFDDVLKNRRTMNARTRAAVNSIDTMSFEEAIDYLDEHVEILQTPIITGKKQLFVGFNESEIRQFIPSKHRKLDMIRKNNSMQAKE</sequence>
<evidence type="ECO:0000313" key="2">
    <source>
        <dbReference type="EMBL" id="EKF51125.1"/>
    </source>
</evidence>
<dbReference type="eggNOG" id="COG1393">
    <property type="taxonomic scope" value="Bacteria"/>
</dbReference>
<dbReference type="EC" id="1.20.4.1" evidence="2"/>
<gene>
    <name evidence="2" type="ORF">C426_1570</name>
</gene>
<accession>K2PI88</accession>
<dbReference type="PANTHER" id="PTHR30041:SF7">
    <property type="entry name" value="GLOBAL TRANSCRIPTIONAL REGULATOR SPX"/>
    <property type="match status" value="1"/>
</dbReference>
<dbReference type="InterPro" id="IPR006660">
    <property type="entry name" value="Arsenate_reductase-like"/>
</dbReference>
<name>K2PI88_9LACT</name>
<reference evidence="2 3" key="1">
    <citation type="journal article" date="2012" name="J. Bacteriol.">
        <title>Genome Sequence of the Bacteriocin-Producing Strain Lactococcus garvieae DCC43.</title>
        <authorList>
            <person name="Gabrielsen C."/>
            <person name="Brede D.A."/>
            <person name="Hernandez P.E."/>
            <person name="Nes I.F."/>
            <person name="Diep D.B."/>
        </authorList>
    </citation>
    <scope>NUCLEOTIDE SEQUENCE [LARGE SCALE GENOMIC DNA]</scope>
    <source>
        <strain evidence="2 3">DCC43</strain>
    </source>
</reference>
<evidence type="ECO:0000313" key="3">
    <source>
        <dbReference type="Proteomes" id="UP000006787"/>
    </source>
</evidence>
<keyword evidence="2" id="KW-0560">Oxidoreductase</keyword>
<dbReference type="PROSITE" id="PS51353">
    <property type="entry name" value="ARSC"/>
    <property type="match status" value="1"/>
</dbReference>
<dbReference type="SUPFAM" id="SSF52833">
    <property type="entry name" value="Thioredoxin-like"/>
    <property type="match status" value="1"/>
</dbReference>
<dbReference type="AlphaFoldDB" id="K2PI88"/>
<dbReference type="InterPro" id="IPR036249">
    <property type="entry name" value="Thioredoxin-like_sf"/>
</dbReference>
<organism evidence="2 3">
    <name type="scientific">Lactococcus garvieae DCC43</name>
    <dbReference type="NCBI Taxonomy" id="1231377"/>
    <lineage>
        <taxon>Bacteria</taxon>
        <taxon>Bacillati</taxon>
        <taxon>Bacillota</taxon>
        <taxon>Bacilli</taxon>
        <taxon>Lactobacillales</taxon>
        <taxon>Streptococcaceae</taxon>
        <taxon>Lactococcus</taxon>
    </lineage>
</organism>
<evidence type="ECO:0000256" key="1">
    <source>
        <dbReference type="PROSITE-ProRule" id="PRU01282"/>
    </source>
</evidence>
<dbReference type="PATRIC" id="fig|1231377.3.peg.1560"/>
<dbReference type="Proteomes" id="UP000006787">
    <property type="component" value="Unassembled WGS sequence"/>
</dbReference>
<comment type="caution">
    <text evidence="2">The sequence shown here is derived from an EMBL/GenBank/DDBJ whole genome shotgun (WGS) entry which is preliminary data.</text>
</comment>
<comment type="similarity">
    <text evidence="1">Belongs to the ArsC family.</text>
</comment>
<dbReference type="PANTHER" id="PTHR30041">
    <property type="entry name" value="ARSENATE REDUCTASE"/>
    <property type="match status" value="1"/>
</dbReference>
<proteinExistence type="inferred from homology"/>
<dbReference type="Gene3D" id="3.40.30.10">
    <property type="entry name" value="Glutaredoxin"/>
    <property type="match status" value="1"/>
</dbReference>
<dbReference type="EMBL" id="AMQS01000023">
    <property type="protein sequence ID" value="EKF51125.1"/>
    <property type="molecule type" value="Genomic_DNA"/>
</dbReference>
<dbReference type="RefSeq" id="WP_004260464.1">
    <property type="nucleotide sequence ID" value="NZ_AMQS01000023.1"/>
</dbReference>
<dbReference type="Pfam" id="PF03960">
    <property type="entry name" value="ArsC"/>
    <property type="match status" value="1"/>
</dbReference>
<dbReference type="GO" id="GO:0008794">
    <property type="term" value="F:arsenate reductase (glutaredoxin) activity"/>
    <property type="evidence" value="ECO:0007669"/>
    <property type="project" value="UniProtKB-EC"/>
</dbReference>